<protein>
    <submittedName>
        <fullName evidence="8">Uncharacterized protein</fullName>
    </submittedName>
</protein>
<evidence type="ECO:0000256" key="3">
    <source>
        <dbReference type="ARBA" id="ARBA00006757"/>
    </source>
</evidence>
<dbReference type="PANTHER" id="PTHR42038:SF2">
    <property type="entry name" value="TERPENE CYCLASE AUSL"/>
    <property type="match status" value="1"/>
</dbReference>
<keyword evidence="5 7" id="KW-1133">Transmembrane helix</keyword>
<keyword evidence="9" id="KW-1185">Reference proteome</keyword>
<dbReference type="GO" id="GO:0016829">
    <property type="term" value="F:lyase activity"/>
    <property type="evidence" value="ECO:0007669"/>
    <property type="project" value="InterPro"/>
</dbReference>
<comment type="pathway">
    <text evidence="2">Secondary metabolite biosynthesis.</text>
</comment>
<name>A0AA38RRR6_9PEZI</name>
<dbReference type="EMBL" id="JANBVO010000010">
    <property type="protein sequence ID" value="KAJ9149325.1"/>
    <property type="molecule type" value="Genomic_DNA"/>
</dbReference>
<sequence length="278" mass="30838">MGSSDVPPPGAPAWLVPLSTALLAGGVSLWCATYVLMTRRSLQTRSYGMPLLALATNLSWEVVYAGYVTEMPLELAGFAAWLLLDVGLVYTTVRFAPEDWRRSSPVVGRRMGWILGVMVAVGCAGHYAFARWWLSRPGVGHGDKSGKWWFGREGYDTTELAYWSASIPQVALSAGSVAMLLVRGHSGGTSYPIWLCRMLGSISGLLLCNGALWWYWPEAHGYFVNPFGIFLDLTWLLCDLAYPFLLWKVRQTERALADGRLISGEEYEELCKQGKKEL</sequence>
<evidence type="ECO:0000256" key="4">
    <source>
        <dbReference type="ARBA" id="ARBA00022692"/>
    </source>
</evidence>
<reference evidence="8" key="1">
    <citation type="submission" date="2022-07" db="EMBL/GenBank/DDBJ databases">
        <title>Fungi with potential for degradation of polypropylene.</title>
        <authorList>
            <person name="Gostincar C."/>
        </authorList>
    </citation>
    <scope>NUCLEOTIDE SEQUENCE</scope>
    <source>
        <strain evidence="8">EXF-13308</strain>
    </source>
</reference>
<dbReference type="GO" id="GO:0016020">
    <property type="term" value="C:membrane"/>
    <property type="evidence" value="ECO:0007669"/>
    <property type="project" value="UniProtKB-SubCell"/>
</dbReference>
<proteinExistence type="inferred from homology"/>
<dbReference type="PANTHER" id="PTHR42038">
    <property type="match status" value="1"/>
</dbReference>
<keyword evidence="6 7" id="KW-0472">Membrane</keyword>
<feature type="transmembrane region" description="Helical" evidence="7">
    <location>
        <begin position="113"/>
        <end position="134"/>
    </location>
</feature>
<feature type="transmembrane region" description="Helical" evidence="7">
    <location>
        <begin position="222"/>
        <end position="245"/>
    </location>
</feature>
<feature type="transmembrane region" description="Helical" evidence="7">
    <location>
        <begin position="12"/>
        <end position="37"/>
    </location>
</feature>
<feature type="transmembrane region" description="Helical" evidence="7">
    <location>
        <begin position="194"/>
        <end position="216"/>
    </location>
</feature>
<dbReference type="Pfam" id="PF25129">
    <property type="entry name" value="Pyr4-TMTC"/>
    <property type="match status" value="1"/>
</dbReference>
<evidence type="ECO:0000256" key="6">
    <source>
        <dbReference type="ARBA" id="ARBA00023136"/>
    </source>
</evidence>
<evidence type="ECO:0000256" key="5">
    <source>
        <dbReference type="ARBA" id="ARBA00022989"/>
    </source>
</evidence>
<feature type="transmembrane region" description="Helical" evidence="7">
    <location>
        <begin position="160"/>
        <end position="182"/>
    </location>
</feature>
<comment type="similarity">
    <text evidence="3">Belongs to the paxB family.</text>
</comment>
<comment type="caution">
    <text evidence="8">The sequence shown here is derived from an EMBL/GenBank/DDBJ whole genome shotgun (WGS) entry which is preliminary data.</text>
</comment>
<evidence type="ECO:0000313" key="8">
    <source>
        <dbReference type="EMBL" id="KAJ9149325.1"/>
    </source>
</evidence>
<organism evidence="8 9">
    <name type="scientific">Pleurostoma richardsiae</name>
    <dbReference type="NCBI Taxonomy" id="41990"/>
    <lineage>
        <taxon>Eukaryota</taxon>
        <taxon>Fungi</taxon>
        <taxon>Dikarya</taxon>
        <taxon>Ascomycota</taxon>
        <taxon>Pezizomycotina</taxon>
        <taxon>Sordariomycetes</taxon>
        <taxon>Sordariomycetidae</taxon>
        <taxon>Calosphaeriales</taxon>
        <taxon>Pleurostomataceae</taxon>
        <taxon>Pleurostoma</taxon>
    </lineage>
</organism>
<dbReference type="AlphaFoldDB" id="A0AA38RRR6"/>
<gene>
    <name evidence="8" type="ORF">NKR23_g4203</name>
</gene>
<accession>A0AA38RRR6</accession>
<evidence type="ECO:0000256" key="7">
    <source>
        <dbReference type="SAM" id="Phobius"/>
    </source>
</evidence>
<dbReference type="Proteomes" id="UP001174694">
    <property type="component" value="Unassembled WGS sequence"/>
</dbReference>
<keyword evidence="4 7" id="KW-0812">Transmembrane</keyword>
<evidence type="ECO:0000313" key="9">
    <source>
        <dbReference type="Proteomes" id="UP001174694"/>
    </source>
</evidence>
<dbReference type="InterPro" id="IPR039020">
    <property type="entry name" value="PaxB-like"/>
</dbReference>
<evidence type="ECO:0000256" key="1">
    <source>
        <dbReference type="ARBA" id="ARBA00004141"/>
    </source>
</evidence>
<evidence type="ECO:0000256" key="2">
    <source>
        <dbReference type="ARBA" id="ARBA00005179"/>
    </source>
</evidence>
<comment type="subcellular location">
    <subcellularLocation>
        <location evidence="1">Membrane</location>
        <topology evidence="1">Multi-pass membrane protein</topology>
    </subcellularLocation>
</comment>